<protein>
    <recommendedName>
        <fullName evidence="9">ATP-dependent RNA helicase DbpA</fullName>
        <ecNumber evidence="9">3.6.4.13</ecNumber>
    </recommendedName>
</protein>
<dbReference type="PANTHER" id="PTHR47959:SF1">
    <property type="entry name" value="ATP-DEPENDENT RNA HELICASE DBPA"/>
    <property type="match status" value="1"/>
</dbReference>
<feature type="domain" description="Helicase ATP-binding" evidence="11">
    <location>
        <begin position="35"/>
        <end position="205"/>
    </location>
</feature>
<evidence type="ECO:0000256" key="9">
    <source>
        <dbReference type="HAMAP-Rule" id="MF_00965"/>
    </source>
</evidence>
<feature type="domain" description="DEAD-box RNA helicase Q" evidence="13">
    <location>
        <begin position="4"/>
        <end position="32"/>
    </location>
</feature>
<dbReference type="InterPro" id="IPR028619">
    <property type="entry name" value="DEAD_helicase_DbpA"/>
</dbReference>
<dbReference type="InterPro" id="IPR001650">
    <property type="entry name" value="Helicase_C-like"/>
</dbReference>
<proteinExistence type="inferred from homology"/>
<dbReference type="AlphaFoldDB" id="A0A0P9EKU8"/>
<keyword evidence="2 9" id="KW-0963">Cytoplasm</keyword>
<dbReference type="InterPro" id="IPR014001">
    <property type="entry name" value="Helicase_ATP-bd"/>
</dbReference>
<comment type="subcellular location">
    <subcellularLocation>
        <location evidence="1 9">Cytoplasm</location>
    </subcellularLocation>
</comment>
<comment type="caution">
    <text evidence="14">The sequence shown here is derived from an EMBL/GenBank/DDBJ whole genome shotgun (WGS) entry which is preliminary data.</text>
</comment>
<comment type="function">
    <text evidence="9">DEAD-box RNA helicase involved in the assembly of the 50S ribosomal subunit. Has an RNA-dependent ATPase activity, which is specific for 23S rRNA, and a 3' to 5' RNA helicase activity that uses the energy of ATP hydrolysis to destabilize and unwind short rRNA duplexes.</text>
</comment>
<dbReference type="GO" id="GO:0005829">
    <property type="term" value="C:cytosol"/>
    <property type="evidence" value="ECO:0007669"/>
    <property type="project" value="TreeGrafter"/>
</dbReference>
<evidence type="ECO:0000256" key="10">
    <source>
        <dbReference type="PROSITE-ProRule" id="PRU00552"/>
    </source>
</evidence>
<dbReference type="InterPro" id="IPR011545">
    <property type="entry name" value="DEAD/DEAH_box_helicase_dom"/>
</dbReference>
<keyword evidence="5 9" id="KW-0347">Helicase</keyword>
<dbReference type="InterPro" id="IPR014014">
    <property type="entry name" value="RNA_helicase_DEAD_Q_motif"/>
</dbReference>
<dbReference type="CDD" id="cd12500">
    <property type="entry name" value="RRM_BsYxiN_like"/>
    <property type="match status" value="1"/>
</dbReference>
<dbReference type="Pfam" id="PF00271">
    <property type="entry name" value="Helicase_C"/>
    <property type="match status" value="1"/>
</dbReference>
<evidence type="ECO:0000259" key="13">
    <source>
        <dbReference type="PROSITE" id="PS51195"/>
    </source>
</evidence>
<evidence type="ECO:0000256" key="1">
    <source>
        <dbReference type="ARBA" id="ARBA00004496"/>
    </source>
</evidence>
<dbReference type="PATRIC" id="fig|471514.4.peg.5169"/>
<dbReference type="CDD" id="cd18787">
    <property type="entry name" value="SF2_C_DEAD"/>
    <property type="match status" value="1"/>
</dbReference>
<evidence type="ECO:0000256" key="5">
    <source>
        <dbReference type="ARBA" id="ARBA00022806"/>
    </source>
</evidence>
<dbReference type="SMART" id="SM00490">
    <property type="entry name" value="HELICc"/>
    <property type="match status" value="1"/>
</dbReference>
<keyword evidence="3 9" id="KW-0547">Nucleotide-binding</keyword>
<dbReference type="GO" id="GO:0016887">
    <property type="term" value="F:ATP hydrolysis activity"/>
    <property type="evidence" value="ECO:0007669"/>
    <property type="project" value="RHEA"/>
</dbReference>
<reference evidence="14 15" key="1">
    <citation type="submission" date="2015-09" db="EMBL/GenBank/DDBJ databases">
        <title>Draft genome sequence of Alicyclobacillus ferrooxydans DSM 22381.</title>
        <authorList>
            <person name="Hemp J."/>
        </authorList>
    </citation>
    <scope>NUCLEOTIDE SEQUENCE [LARGE SCALE GENOMIC DNA]</scope>
    <source>
        <strain evidence="14 15">TC-34</strain>
    </source>
</reference>
<evidence type="ECO:0000259" key="11">
    <source>
        <dbReference type="PROSITE" id="PS51192"/>
    </source>
</evidence>
<dbReference type="PANTHER" id="PTHR47959">
    <property type="entry name" value="ATP-DEPENDENT RNA HELICASE RHLE-RELATED"/>
    <property type="match status" value="1"/>
</dbReference>
<comment type="similarity">
    <text evidence="9">Belongs to the DEAD box helicase family. DbpA subfamily.</text>
</comment>
<evidence type="ECO:0000256" key="8">
    <source>
        <dbReference type="ARBA" id="ARBA00047984"/>
    </source>
</evidence>
<evidence type="ECO:0000256" key="7">
    <source>
        <dbReference type="ARBA" id="ARBA00022884"/>
    </source>
</evidence>
<dbReference type="Proteomes" id="UP000050482">
    <property type="component" value="Unassembled WGS sequence"/>
</dbReference>
<dbReference type="EMBL" id="LJCO01000045">
    <property type="protein sequence ID" value="KPV43808.1"/>
    <property type="molecule type" value="Genomic_DNA"/>
</dbReference>
<keyword evidence="7 9" id="KW-0694">RNA-binding</keyword>
<dbReference type="InterPro" id="IPR012677">
    <property type="entry name" value="Nucleotide-bd_a/b_plait_sf"/>
</dbReference>
<dbReference type="Gene3D" id="3.40.50.300">
    <property type="entry name" value="P-loop containing nucleotide triphosphate hydrolases"/>
    <property type="match status" value="2"/>
</dbReference>
<dbReference type="PROSITE" id="PS00039">
    <property type="entry name" value="DEAD_ATP_HELICASE"/>
    <property type="match status" value="1"/>
</dbReference>
<feature type="short sequence motif" description="Q motif" evidence="10">
    <location>
        <begin position="4"/>
        <end position="32"/>
    </location>
</feature>
<dbReference type="SUPFAM" id="SSF52540">
    <property type="entry name" value="P-loop containing nucleoside triphosphate hydrolases"/>
    <property type="match status" value="1"/>
</dbReference>
<organism evidence="14 15">
    <name type="scientific">Alicyclobacillus ferrooxydans</name>
    <dbReference type="NCBI Taxonomy" id="471514"/>
    <lineage>
        <taxon>Bacteria</taxon>
        <taxon>Bacillati</taxon>
        <taxon>Bacillota</taxon>
        <taxon>Bacilli</taxon>
        <taxon>Bacillales</taxon>
        <taxon>Alicyclobacillaceae</taxon>
        <taxon>Alicyclobacillus</taxon>
    </lineage>
</organism>
<dbReference type="GO" id="GO:0000027">
    <property type="term" value="P:ribosomal large subunit assembly"/>
    <property type="evidence" value="ECO:0007669"/>
    <property type="project" value="UniProtKB-UniRule"/>
</dbReference>
<feature type="region of interest" description="Involved in 23S rRNA binding" evidence="9">
    <location>
        <begin position="408"/>
        <end position="484"/>
    </location>
</feature>
<evidence type="ECO:0000256" key="6">
    <source>
        <dbReference type="ARBA" id="ARBA00022840"/>
    </source>
</evidence>
<dbReference type="PROSITE" id="PS51192">
    <property type="entry name" value="HELICASE_ATP_BIND_1"/>
    <property type="match status" value="1"/>
</dbReference>
<name>A0A0P9EKU8_9BACL</name>
<dbReference type="InterPro" id="IPR000629">
    <property type="entry name" value="RNA-helicase_DEAD-box_CS"/>
</dbReference>
<sequence length="484" mass="54606">MSKGSFKGYRLSEDIVRSLDSLGYKHPTDVQNEVIPIALGKKDLVVKSGTGSGKTAAFGIPICELVEWEENKPQALILTPTRELAAQVKEDITNIGRLKRIKATAVYGKEPFARQQAELKQKSHVVVGTPGRVLDHIERRTLDLKRLTFLVIDEADEMLNMGFIKQVEAIIRELPKDRVTMLFSATLPEDVQNLCHRYMKNPIDVEIGIEENETMAVQTEHTLLIVKEEDKFNLLTDITVVENPDSCIIFCRTQERVENTFRNLSRLAYPCDKIHGGMEQDQRFNVMNKFKRGEFRYLVATDVAARGIDIENVTHVINYDLPLEKESYVHRTGRTGRAGKTGKAITFVTPYEGKFLSDIEGFIGFEILRADAPSKEEVASMRAAFEEKLQARPTIKRNKNEQLNYNILKLYFNGGKKKKIRAVDFVGTIAKIEGVTAEDIGIITIQDNVSYVDILNGKGPLVLNAMKNTTIKGKLLKVHRAIEQ</sequence>
<dbReference type="InterPro" id="IPR044742">
    <property type="entry name" value="DEAD/DEAH_RhlB"/>
</dbReference>
<feature type="domain" description="Helicase C-terminal" evidence="12">
    <location>
        <begin position="233"/>
        <end position="386"/>
    </location>
</feature>
<accession>A0A0P9EKU8</accession>
<dbReference type="PROSITE" id="PS51194">
    <property type="entry name" value="HELICASE_CTER"/>
    <property type="match status" value="1"/>
</dbReference>
<dbReference type="RefSeq" id="WP_054969119.1">
    <property type="nucleotide sequence ID" value="NZ_LJCO01000045.1"/>
</dbReference>
<keyword evidence="9" id="KW-0690">Ribosome biogenesis</keyword>
<keyword evidence="6 9" id="KW-0067">ATP-binding</keyword>
<keyword evidence="4 9" id="KW-0378">Hydrolase</keyword>
<dbReference type="Gene3D" id="3.30.70.330">
    <property type="match status" value="1"/>
</dbReference>
<evidence type="ECO:0000256" key="3">
    <source>
        <dbReference type="ARBA" id="ARBA00022741"/>
    </source>
</evidence>
<dbReference type="OrthoDB" id="9805696at2"/>
<evidence type="ECO:0000313" key="15">
    <source>
        <dbReference type="Proteomes" id="UP000050482"/>
    </source>
</evidence>
<dbReference type="FunFam" id="3.30.70.330:FF:000068">
    <property type="entry name" value="ATP-dependent RNA helicase DeaD"/>
    <property type="match status" value="1"/>
</dbReference>
<dbReference type="InterPro" id="IPR005580">
    <property type="entry name" value="DbpA/CsdA_RNA-bd_dom"/>
</dbReference>
<dbReference type="HAMAP" id="MF_00965">
    <property type="entry name" value="DEAD_helicase_DbpA"/>
    <property type="match status" value="1"/>
</dbReference>
<evidence type="ECO:0000256" key="2">
    <source>
        <dbReference type="ARBA" id="ARBA00022490"/>
    </source>
</evidence>
<dbReference type="Pfam" id="PF00270">
    <property type="entry name" value="DEAD"/>
    <property type="match status" value="1"/>
</dbReference>
<evidence type="ECO:0000313" key="14">
    <source>
        <dbReference type="EMBL" id="KPV43808.1"/>
    </source>
</evidence>
<evidence type="ECO:0000256" key="4">
    <source>
        <dbReference type="ARBA" id="ARBA00022801"/>
    </source>
</evidence>
<dbReference type="STRING" id="471514.AN477_10540"/>
<keyword evidence="15" id="KW-1185">Reference proteome</keyword>
<dbReference type="GO" id="GO:0034458">
    <property type="term" value="F:3'-5' RNA helicase activity"/>
    <property type="evidence" value="ECO:0007669"/>
    <property type="project" value="UniProtKB-UniRule"/>
</dbReference>
<comment type="catalytic activity">
    <reaction evidence="8 9">
        <text>ATP + H2O = ADP + phosphate + H(+)</text>
        <dbReference type="Rhea" id="RHEA:13065"/>
        <dbReference type="ChEBI" id="CHEBI:15377"/>
        <dbReference type="ChEBI" id="CHEBI:15378"/>
        <dbReference type="ChEBI" id="CHEBI:30616"/>
        <dbReference type="ChEBI" id="CHEBI:43474"/>
        <dbReference type="ChEBI" id="CHEBI:456216"/>
        <dbReference type="EC" id="3.6.4.13"/>
    </reaction>
</comment>
<gene>
    <name evidence="9" type="primary">dbpA</name>
    <name evidence="14" type="ORF">AN477_10540</name>
</gene>
<dbReference type="InterPro" id="IPR027417">
    <property type="entry name" value="P-loop_NTPase"/>
</dbReference>
<dbReference type="PROSITE" id="PS51195">
    <property type="entry name" value="Q_MOTIF"/>
    <property type="match status" value="1"/>
</dbReference>
<dbReference type="SMART" id="SM00487">
    <property type="entry name" value="DEXDc"/>
    <property type="match status" value="1"/>
</dbReference>
<dbReference type="InterPro" id="IPR050079">
    <property type="entry name" value="DEAD_box_RNA_helicase"/>
</dbReference>
<dbReference type="Pfam" id="PF03880">
    <property type="entry name" value="DbpA"/>
    <property type="match status" value="1"/>
</dbReference>
<comment type="domain">
    <text evidence="9">Contains an N-terminal domain that binds non-specifically to RNA and a C-terminal domain that binds specifically and tightly to hairpin 92 of 23S rRNA.</text>
</comment>
<dbReference type="CDD" id="cd00268">
    <property type="entry name" value="DEADc"/>
    <property type="match status" value="1"/>
</dbReference>
<dbReference type="GO" id="GO:0005524">
    <property type="term" value="F:ATP binding"/>
    <property type="evidence" value="ECO:0007669"/>
    <property type="project" value="UniProtKB-UniRule"/>
</dbReference>
<evidence type="ECO:0000259" key="12">
    <source>
        <dbReference type="PROSITE" id="PS51194"/>
    </source>
</evidence>
<dbReference type="EC" id="3.6.4.13" evidence="9"/>
<dbReference type="GO" id="GO:0003723">
    <property type="term" value="F:RNA binding"/>
    <property type="evidence" value="ECO:0007669"/>
    <property type="project" value="UniProtKB-UniRule"/>
</dbReference>